<name>A0ACC2X181_9TREE</name>
<evidence type="ECO:0000313" key="1">
    <source>
        <dbReference type="EMBL" id="KAJ9117637.1"/>
    </source>
</evidence>
<keyword evidence="2" id="KW-1185">Reference proteome</keyword>
<dbReference type="EMBL" id="JASBWU010000012">
    <property type="protein sequence ID" value="KAJ9117637.1"/>
    <property type="molecule type" value="Genomic_DNA"/>
</dbReference>
<proteinExistence type="predicted"/>
<comment type="caution">
    <text evidence="1">The sequence shown here is derived from an EMBL/GenBank/DDBJ whole genome shotgun (WGS) entry which is preliminary data.</text>
</comment>
<accession>A0ACC2X181</accession>
<reference evidence="1" key="1">
    <citation type="submission" date="2023-04" db="EMBL/GenBank/DDBJ databases">
        <title>Draft Genome sequencing of Naganishia species isolated from polar environments using Oxford Nanopore Technology.</title>
        <authorList>
            <person name="Leo P."/>
            <person name="Venkateswaran K."/>
        </authorList>
    </citation>
    <scope>NUCLEOTIDE SEQUENCE</scope>
    <source>
        <strain evidence="1">MNA-CCFEE 5425</strain>
    </source>
</reference>
<evidence type="ECO:0000313" key="2">
    <source>
        <dbReference type="Proteomes" id="UP001243375"/>
    </source>
</evidence>
<dbReference type="Proteomes" id="UP001243375">
    <property type="component" value="Unassembled WGS sequence"/>
</dbReference>
<organism evidence="1 2">
    <name type="scientific">Naganishia vaughanmartiniae</name>
    <dbReference type="NCBI Taxonomy" id="1424756"/>
    <lineage>
        <taxon>Eukaryota</taxon>
        <taxon>Fungi</taxon>
        <taxon>Dikarya</taxon>
        <taxon>Basidiomycota</taxon>
        <taxon>Agaricomycotina</taxon>
        <taxon>Tremellomycetes</taxon>
        <taxon>Filobasidiales</taxon>
        <taxon>Filobasidiaceae</taxon>
        <taxon>Naganishia</taxon>
    </lineage>
</organism>
<gene>
    <name evidence="1" type="ORF">QFC22_004488</name>
</gene>
<sequence length="222" mass="22949">MLPSRPRYEGNPTSASGLAPTEIYNNQPAGMWALNSSSTARPPHSPSRNADISSAILKTRRALADSTAAASGQDGVGDDHAGIGGSSSLPLASCAVLEEESQTGTLSAGEDAAQDQQATTAPSDSQFTQLASSGSTGMSPPALTGSTPPGLKREPGRHLEFTFPRKTPSENDGDAGDETETLAIDTTATTNPPQTDSANQTSETTIEPEEDYDEPVYASIRP</sequence>
<protein>
    <submittedName>
        <fullName evidence="1">Uncharacterized protein</fullName>
    </submittedName>
</protein>